<accession>A0A9K3DMN4</accession>
<dbReference type="InterPro" id="IPR016135">
    <property type="entry name" value="UBQ-conjugating_enzyme/RWD"/>
</dbReference>
<evidence type="ECO:0000256" key="3">
    <source>
        <dbReference type="SAM" id="SignalP"/>
    </source>
</evidence>
<proteinExistence type="predicted"/>
<keyword evidence="3" id="KW-0732">Signal</keyword>
<gene>
    <name evidence="4" type="ORF">HanXRQr2_Chr17g0820401</name>
</gene>
<feature type="chain" id="PRO_5039945196" evidence="3">
    <location>
        <begin position="20"/>
        <end position="214"/>
    </location>
</feature>
<feature type="signal peptide" evidence="3">
    <location>
        <begin position="1"/>
        <end position="19"/>
    </location>
</feature>
<reference evidence="4" key="2">
    <citation type="submission" date="2020-06" db="EMBL/GenBank/DDBJ databases">
        <title>Helianthus annuus Genome sequencing and assembly Release 2.</title>
        <authorList>
            <person name="Gouzy J."/>
            <person name="Langlade N."/>
            <person name="Munos S."/>
        </authorList>
    </citation>
    <scope>NUCLEOTIDE SEQUENCE</scope>
    <source>
        <tissue evidence="4">Leaves</tissue>
    </source>
</reference>
<keyword evidence="2" id="KW-0833">Ubl conjugation pathway</keyword>
<sequence length="214" mass="24593">MVFFFFFLKLFCLRSFGYAINPHMFKCGEVRLHLSHQWTLPSGSIWEPFQTTVYDVLVAIRDQVLNADPLFHQPGFVECGASVVSEYFSFLYNENVLIKSLKIMTCIMNKPPKNFEAFVIGHFRNRAKDIMKECIAYVNGLKAGNGEGNNSCCYSHEFREDVASCIPELNNSFNKIRATFDDVVRSLTLDPMYLCLCRRPVISFSPSLPIYLYS</sequence>
<comment type="caution">
    <text evidence="4">The sequence shown here is derived from an EMBL/GenBank/DDBJ whole genome shotgun (WGS) entry which is preliminary data.</text>
</comment>
<dbReference type="AlphaFoldDB" id="A0A9K3DMN4"/>
<keyword evidence="1" id="KW-0808">Transferase</keyword>
<dbReference type="EMBL" id="MNCJ02000332">
    <property type="protein sequence ID" value="KAF5756902.1"/>
    <property type="molecule type" value="Genomic_DNA"/>
</dbReference>
<dbReference type="Gene3D" id="3.10.110.10">
    <property type="entry name" value="Ubiquitin Conjugating Enzyme"/>
    <property type="match status" value="1"/>
</dbReference>
<protein>
    <submittedName>
        <fullName evidence="4">Ubiquitin-conjugating enzyme/RWD</fullName>
    </submittedName>
</protein>
<dbReference type="Proteomes" id="UP000215914">
    <property type="component" value="Unassembled WGS sequence"/>
</dbReference>
<organism evidence="4 5">
    <name type="scientific">Helianthus annuus</name>
    <name type="common">Common sunflower</name>
    <dbReference type="NCBI Taxonomy" id="4232"/>
    <lineage>
        <taxon>Eukaryota</taxon>
        <taxon>Viridiplantae</taxon>
        <taxon>Streptophyta</taxon>
        <taxon>Embryophyta</taxon>
        <taxon>Tracheophyta</taxon>
        <taxon>Spermatophyta</taxon>
        <taxon>Magnoliopsida</taxon>
        <taxon>eudicotyledons</taxon>
        <taxon>Gunneridae</taxon>
        <taxon>Pentapetalae</taxon>
        <taxon>asterids</taxon>
        <taxon>campanulids</taxon>
        <taxon>Asterales</taxon>
        <taxon>Asteraceae</taxon>
        <taxon>Asteroideae</taxon>
        <taxon>Heliantheae alliance</taxon>
        <taxon>Heliantheae</taxon>
        <taxon>Helianthus</taxon>
    </lineage>
</organism>
<reference evidence="4" key="1">
    <citation type="journal article" date="2017" name="Nature">
        <title>The sunflower genome provides insights into oil metabolism, flowering and Asterid evolution.</title>
        <authorList>
            <person name="Badouin H."/>
            <person name="Gouzy J."/>
            <person name="Grassa C.J."/>
            <person name="Murat F."/>
            <person name="Staton S.E."/>
            <person name="Cottret L."/>
            <person name="Lelandais-Briere C."/>
            <person name="Owens G.L."/>
            <person name="Carrere S."/>
            <person name="Mayjonade B."/>
            <person name="Legrand L."/>
            <person name="Gill N."/>
            <person name="Kane N.C."/>
            <person name="Bowers J.E."/>
            <person name="Hubner S."/>
            <person name="Bellec A."/>
            <person name="Berard A."/>
            <person name="Berges H."/>
            <person name="Blanchet N."/>
            <person name="Boniface M.C."/>
            <person name="Brunel D."/>
            <person name="Catrice O."/>
            <person name="Chaidir N."/>
            <person name="Claudel C."/>
            <person name="Donnadieu C."/>
            <person name="Faraut T."/>
            <person name="Fievet G."/>
            <person name="Helmstetter N."/>
            <person name="King M."/>
            <person name="Knapp S.J."/>
            <person name="Lai Z."/>
            <person name="Le Paslier M.C."/>
            <person name="Lippi Y."/>
            <person name="Lorenzon L."/>
            <person name="Mandel J.R."/>
            <person name="Marage G."/>
            <person name="Marchand G."/>
            <person name="Marquand E."/>
            <person name="Bret-Mestries E."/>
            <person name="Morien E."/>
            <person name="Nambeesan S."/>
            <person name="Nguyen T."/>
            <person name="Pegot-Espagnet P."/>
            <person name="Pouilly N."/>
            <person name="Raftis F."/>
            <person name="Sallet E."/>
            <person name="Schiex T."/>
            <person name="Thomas J."/>
            <person name="Vandecasteele C."/>
            <person name="Vares D."/>
            <person name="Vear F."/>
            <person name="Vautrin S."/>
            <person name="Crespi M."/>
            <person name="Mangin B."/>
            <person name="Burke J.M."/>
            <person name="Salse J."/>
            <person name="Munos S."/>
            <person name="Vincourt P."/>
            <person name="Rieseberg L.H."/>
            <person name="Langlade N.B."/>
        </authorList>
    </citation>
    <scope>NUCLEOTIDE SEQUENCE</scope>
    <source>
        <tissue evidence="4">Leaves</tissue>
    </source>
</reference>
<evidence type="ECO:0000313" key="5">
    <source>
        <dbReference type="Proteomes" id="UP000215914"/>
    </source>
</evidence>
<dbReference type="PANTHER" id="PTHR46116:SF41">
    <property type="entry name" value="UBIQUITIN-CONJUGATING ENZYME E2 25-RELATED"/>
    <property type="match status" value="1"/>
</dbReference>
<dbReference type="Gramene" id="mRNA:HanXRQr2_Chr17g0820401">
    <property type="protein sequence ID" value="mRNA:HanXRQr2_Chr17g0820401"/>
    <property type="gene ID" value="HanXRQr2_Chr17g0820401"/>
</dbReference>
<evidence type="ECO:0000256" key="1">
    <source>
        <dbReference type="ARBA" id="ARBA00022679"/>
    </source>
</evidence>
<name>A0A9K3DMN4_HELAN</name>
<dbReference type="PANTHER" id="PTHR46116">
    <property type="entry name" value="(E3-INDEPENDENT) E2 UBIQUITIN-CONJUGATING ENZYME"/>
    <property type="match status" value="1"/>
</dbReference>
<evidence type="ECO:0000256" key="2">
    <source>
        <dbReference type="ARBA" id="ARBA00022786"/>
    </source>
</evidence>
<dbReference type="GO" id="GO:0061631">
    <property type="term" value="F:ubiquitin conjugating enzyme activity"/>
    <property type="evidence" value="ECO:0000318"/>
    <property type="project" value="GO_Central"/>
</dbReference>
<evidence type="ECO:0000313" key="4">
    <source>
        <dbReference type="EMBL" id="KAF5756902.1"/>
    </source>
</evidence>
<keyword evidence="5" id="KW-1185">Reference proteome</keyword>